<organism evidence="2 3">
    <name type="scientific">Pseudoalteromonas luteoviolacea (strain 2ta16)</name>
    <dbReference type="NCBI Taxonomy" id="1353533"/>
    <lineage>
        <taxon>Bacteria</taxon>
        <taxon>Pseudomonadati</taxon>
        <taxon>Pseudomonadota</taxon>
        <taxon>Gammaproteobacteria</taxon>
        <taxon>Alteromonadales</taxon>
        <taxon>Pseudoalteromonadaceae</taxon>
        <taxon>Pseudoalteromonas</taxon>
    </lineage>
</organism>
<keyword evidence="1" id="KW-1133">Transmembrane helix</keyword>
<evidence type="ECO:0000313" key="3">
    <source>
        <dbReference type="Proteomes" id="UP000017820"/>
    </source>
</evidence>
<sequence length="195" mass="22252">MENTIHFKVSSWKFVIAILGLCIFEYMCLSVLSTPFSELDSRTDRLHTIFAYLFFAPVSVFIGAFILTLLAFLLKPVKGLTISETGITDTSSPFSIGEIPFDNISSINSRTNITYGNKYGKARMNEVCINIRRRKIDNTWWANKGLLGRIVKRLHTYTIPTKVFSASHNEIVDAIEKSIINKNIKFTSMDFKHER</sequence>
<dbReference type="PATRIC" id="fig|1353533.3.peg.1884"/>
<comment type="caution">
    <text evidence="2">The sequence shown here is derived from an EMBL/GenBank/DDBJ whole genome shotgun (WGS) entry which is preliminary data.</text>
</comment>
<keyword evidence="1" id="KW-0812">Transmembrane</keyword>
<feature type="transmembrane region" description="Helical" evidence="1">
    <location>
        <begin position="52"/>
        <end position="74"/>
    </location>
</feature>
<accession>V4H8C2</accession>
<name>V4H8C2_PSEL2</name>
<dbReference type="Proteomes" id="UP000017820">
    <property type="component" value="Unassembled WGS sequence"/>
</dbReference>
<protein>
    <submittedName>
        <fullName evidence="2">Uncharacterized protein</fullName>
    </submittedName>
</protein>
<reference evidence="2 3" key="1">
    <citation type="submission" date="2013-07" db="EMBL/GenBank/DDBJ databases">
        <title>Draft genome sequence of Pseudoalteromonas luteoviolacea 2ta16.</title>
        <authorList>
            <person name="Allen E.E."/>
            <person name="Azam F."/>
            <person name="Podell S."/>
        </authorList>
    </citation>
    <scope>NUCLEOTIDE SEQUENCE [LARGE SCALE GENOMIC DNA]</scope>
    <source>
        <strain evidence="2 3">2ta16</strain>
    </source>
</reference>
<dbReference type="AlphaFoldDB" id="V4H8C2"/>
<gene>
    <name evidence="2" type="ORF">PL2TA16_02935</name>
</gene>
<dbReference type="EMBL" id="AUSV01000032">
    <property type="protein sequence ID" value="ESP93731.1"/>
    <property type="molecule type" value="Genomic_DNA"/>
</dbReference>
<dbReference type="NCBIfam" id="NF041635">
    <property type="entry name" value="STM3941_fam"/>
    <property type="match status" value="1"/>
</dbReference>
<dbReference type="RefSeq" id="WP_023398816.1">
    <property type="nucleotide sequence ID" value="NZ_AUSV01000032.1"/>
</dbReference>
<dbReference type="InterPro" id="IPR048136">
    <property type="entry name" value="STM3941-like"/>
</dbReference>
<evidence type="ECO:0000313" key="2">
    <source>
        <dbReference type="EMBL" id="ESP93731.1"/>
    </source>
</evidence>
<dbReference type="GeneID" id="29920512"/>
<feature type="transmembrane region" description="Helical" evidence="1">
    <location>
        <begin position="12"/>
        <end position="32"/>
    </location>
</feature>
<evidence type="ECO:0000256" key="1">
    <source>
        <dbReference type="SAM" id="Phobius"/>
    </source>
</evidence>
<proteinExistence type="predicted"/>
<keyword evidence="1" id="KW-0472">Membrane</keyword>